<dbReference type="InterPro" id="IPR011965">
    <property type="entry name" value="PaaX_trns_reg"/>
</dbReference>
<evidence type="ECO:0000313" key="3">
    <source>
        <dbReference type="EMBL" id="MDI4649102.1"/>
    </source>
</evidence>
<organism evidence="3 4">
    <name type="scientific">Cohnella hashimotonis</name>
    <dbReference type="NCBI Taxonomy" id="2826895"/>
    <lineage>
        <taxon>Bacteria</taxon>
        <taxon>Bacillati</taxon>
        <taxon>Bacillota</taxon>
        <taxon>Bacilli</taxon>
        <taxon>Bacillales</taxon>
        <taxon>Paenibacillaceae</taxon>
        <taxon>Cohnella</taxon>
    </lineage>
</organism>
<evidence type="ECO:0000259" key="1">
    <source>
        <dbReference type="Pfam" id="PF08223"/>
    </source>
</evidence>
<comment type="caution">
    <text evidence="3">The sequence shown here is derived from an EMBL/GenBank/DDBJ whole genome shotgun (WGS) entry which is preliminary data.</text>
</comment>
<feature type="domain" description="Transcriptional repressor PaaX-like C-terminal" evidence="1">
    <location>
        <begin position="146"/>
        <end position="223"/>
    </location>
</feature>
<feature type="domain" description="Transcriptional repressor PaaX-like central Cas2-like" evidence="2">
    <location>
        <begin position="61"/>
        <end position="138"/>
    </location>
</feature>
<dbReference type="Gene3D" id="1.20.58.1460">
    <property type="match status" value="1"/>
</dbReference>
<evidence type="ECO:0000313" key="4">
    <source>
        <dbReference type="Proteomes" id="UP001161691"/>
    </source>
</evidence>
<evidence type="ECO:0000259" key="2">
    <source>
        <dbReference type="Pfam" id="PF20803"/>
    </source>
</evidence>
<dbReference type="Pfam" id="PF08223">
    <property type="entry name" value="PaaX_C"/>
    <property type="match status" value="1"/>
</dbReference>
<dbReference type="Gene3D" id="1.10.10.10">
    <property type="entry name" value="Winged helix-like DNA-binding domain superfamily/Winged helix DNA-binding domain"/>
    <property type="match status" value="1"/>
</dbReference>
<gene>
    <name evidence="3" type="ORF">KB449_29470</name>
</gene>
<dbReference type="InterPro" id="IPR013225">
    <property type="entry name" value="PaaX_C"/>
</dbReference>
<dbReference type="SUPFAM" id="SSF46785">
    <property type="entry name" value="Winged helix' DNA-binding domain"/>
    <property type="match status" value="1"/>
</dbReference>
<dbReference type="InterPro" id="IPR048846">
    <property type="entry name" value="PaaX-like_central"/>
</dbReference>
<dbReference type="PIRSF" id="PIRSF020623">
    <property type="entry name" value="PaaX"/>
    <property type="match status" value="1"/>
</dbReference>
<dbReference type="Proteomes" id="UP001161691">
    <property type="component" value="Unassembled WGS sequence"/>
</dbReference>
<name>A0ABT6TQH3_9BACL</name>
<sequence length="248" mass="28349">MKLLVEIYEARGVDHQIVRNALARLKREGYVHSPERSRYSLTKAGMSFLTGINSKPQLLDRRWDGRWLSVLFEVPETERKKRDAFRGDLLQLGFGGLYKSVYISPWDYAAEALRFAEHHGLADRVTMSRGAFVHGAPTPRQATQLWRLDALNETYEKQLAWLRSEFLPVIAAGQIGDSDDGLSAFVRFLELGERMADLSLNDPMLPEELLEEDWLGRTCFGEMQACLTRLANAIPATSPYRHFVSRYL</sequence>
<accession>A0ABT6TQH3</accession>
<keyword evidence="4" id="KW-1185">Reference proteome</keyword>
<proteinExistence type="predicted"/>
<dbReference type="RefSeq" id="WP_282911765.1">
    <property type="nucleotide sequence ID" value="NZ_JAGRPV010000001.1"/>
</dbReference>
<dbReference type="EMBL" id="JAGRPV010000001">
    <property type="protein sequence ID" value="MDI4649102.1"/>
    <property type="molecule type" value="Genomic_DNA"/>
</dbReference>
<protein>
    <submittedName>
        <fullName evidence="3">PaaX family transcriptional regulator C-terminal domain-containing protein</fullName>
    </submittedName>
</protein>
<dbReference type="Gene3D" id="3.30.70.2650">
    <property type="match status" value="1"/>
</dbReference>
<dbReference type="Pfam" id="PF20803">
    <property type="entry name" value="PaaX_M"/>
    <property type="match status" value="1"/>
</dbReference>
<dbReference type="InterPro" id="IPR036388">
    <property type="entry name" value="WH-like_DNA-bd_sf"/>
</dbReference>
<dbReference type="InterPro" id="IPR036390">
    <property type="entry name" value="WH_DNA-bd_sf"/>
</dbReference>
<dbReference type="PANTHER" id="PTHR30319:SF1">
    <property type="entry name" value="TRANSCRIPTIONAL REPRESSOR PAAX"/>
    <property type="match status" value="1"/>
</dbReference>
<dbReference type="PANTHER" id="PTHR30319">
    <property type="entry name" value="PHENYLACETIC ACID REGULATOR-RELATED TRANSCRIPTIONAL REPRESSOR"/>
    <property type="match status" value="1"/>
</dbReference>
<reference evidence="3" key="1">
    <citation type="submission" date="2023-04" db="EMBL/GenBank/DDBJ databases">
        <title>Comparative genomic analysis of Cohnella hashimotonis sp. nov., isolated from the International Space Station.</title>
        <authorList>
            <person name="Venkateswaran K."/>
            <person name="Simpson A."/>
        </authorList>
    </citation>
    <scope>NUCLEOTIDE SEQUENCE</scope>
    <source>
        <strain evidence="3">F6_2S_P_1</strain>
    </source>
</reference>